<evidence type="ECO:0000313" key="14">
    <source>
        <dbReference type="Proteomes" id="UP000238218"/>
    </source>
</evidence>
<dbReference type="InterPro" id="IPR016449">
    <property type="entry name" value="K_chnl_inward-rec_Kir"/>
</dbReference>
<dbReference type="SUPFAM" id="SSF81324">
    <property type="entry name" value="Voltage-gated potassium channels"/>
    <property type="match status" value="1"/>
</dbReference>
<keyword evidence="2" id="KW-0813">Transport</keyword>
<evidence type="ECO:0000256" key="2">
    <source>
        <dbReference type="ARBA" id="ARBA00022448"/>
    </source>
</evidence>
<keyword evidence="10" id="KW-0407">Ion channel</keyword>
<accession>A0ABX5FBN4</accession>
<feature type="transmembrane region" description="Helical" evidence="11">
    <location>
        <begin position="109"/>
        <end position="128"/>
    </location>
</feature>
<evidence type="ECO:0000256" key="6">
    <source>
        <dbReference type="ARBA" id="ARBA00022958"/>
    </source>
</evidence>
<keyword evidence="9 11" id="KW-0472">Membrane</keyword>
<evidence type="ECO:0000256" key="10">
    <source>
        <dbReference type="ARBA" id="ARBA00023303"/>
    </source>
</evidence>
<evidence type="ECO:0000256" key="7">
    <source>
        <dbReference type="ARBA" id="ARBA00022989"/>
    </source>
</evidence>
<protein>
    <recommendedName>
        <fullName evidence="12">Inward rectifier potassium channel C-terminal domain-containing protein</fullName>
    </recommendedName>
</protein>
<name>A0ABX5FBN4_9CHRO</name>
<evidence type="ECO:0000256" key="1">
    <source>
        <dbReference type="ARBA" id="ARBA00004141"/>
    </source>
</evidence>
<dbReference type="InterPro" id="IPR041647">
    <property type="entry name" value="IRK_C"/>
</dbReference>
<evidence type="ECO:0000259" key="12">
    <source>
        <dbReference type="Pfam" id="PF17655"/>
    </source>
</evidence>
<feature type="domain" description="Inward rectifier potassium channel C-terminal" evidence="12">
    <location>
        <begin position="206"/>
        <end position="290"/>
    </location>
</feature>
<feature type="transmembrane region" description="Helical" evidence="11">
    <location>
        <begin position="41"/>
        <end position="63"/>
    </location>
</feature>
<sequence>MRLSTVLHQLSLPARRTLDHQRSPWTSLWRQPVSMAMRMPWPVFFLAMTLIYLAEVLIFALAFQLDAGHVEADGAMGLPASGIFALQNLFSASFQSARVDSPFTLGLAAAQRIVGILTTAMVTGLFFLRFTQVDSPLQFSRQLCLSSWPCGHISCRFVTADPSYWLKVSYTMALFVDEEIEPGLWQRRVHPLPLLNPSTPQLHVTAVLTHPLTPESPLVQLGLDAIARGSGALMVLVEGSDEVTGSSLLQVHHYRIEDILQGRAFADLVSTDSRGRRLVALEALDRTVPIT</sequence>
<dbReference type="InterPro" id="IPR014756">
    <property type="entry name" value="Ig_E-set"/>
</dbReference>
<keyword evidence="7 11" id="KW-1133">Transmembrane helix</keyword>
<keyword evidence="3" id="KW-0633">Potassium transport</keyword>
<gene>
    <name evidence="13" type="ORF">C7B81_01360</name>
</gene>
<reference evidence="13 14" key="2">
    <citation type="submission" date="2018-03" db="EMBL/GenBank/DDBJ databases">
        <title>The ancient ancestry and fast evolution of plastids.</title>
        <authorList>
            <person name="Moore K.R."/>
            <person name="Magnabosco C."/>
            <person name="Momper L."/>
            <person name="Gold D.A."/>
            <person name="Bosak T."/>
            <person name="Fournier G.P."/>
        </authorList>
    </citation>
    <scope>NUCLEOTIDE SEQUENCE [LARGE SCALE GENOMIC DNA]</scope>
    <source>
        <strain evidence="13 14">CCALA 015</strain>
    </source>
</reference>
<evidence type="ECO:0000256" key="9">
    <source>
        <dbReference type="ARBA" id="ARBA00023136"/>
    </source>
</evidence>
<dbReference type="PANTHER" id="PTHR11767">
    <property type="entry name" value="INWARD RECTIFIER POTASSIUM CHANNEL"/>
    <property type="match status" value="1"/>
</dbReference>
<dbReference type="SUPFAM" id="SSF81296">
    <property type="entry name" value="E set domains"/>
    <property type="match status" value="1"/>
</dbReference>
<comment type="caution">
    <text evidence="13">The sequence shown here is derived from an EMBL/GenBank/DDBJ whole genome shotgun (WGS) entry which is preliminary data.</text>
</comment>
<keyword evidence="4 11" id="KW-0812">Transmembrane</keyword>
<evidence type="ECO:0000313" key="13">
    <source>
        <dbReference type="EMBL" id="PSB39325.1"/>
    </source>
</evidence>
<dbReference type="InterPro" id="IPR013518">
    <property type="entry name" value="K_chnl_inward-rec_Kir_cyto"/>
</dbReference>
<dbReference type="Gene3D" id="1.10.287.70">
    <property type="match status" value="1"/>
</dbReference>
<evidence type="ECO:0000256" key="4">
    <source>
        <dbReference type="ARBA" id="ARBA00022692"/>
    </source>
</evidence>
<proteinExistence type="predicted"/>
<organism evidence="13 14">
    <name type="scientific">Aphanothece cf. minutissima CCALA 015</name>
    <dbReference type="NCBI Taxonomy" id="2107695"/>
    <lineage>
        <taxon>Bacteria</taxon>
        <taxon>Bacillati</taxon>
        <taxon>Cyanobacteriota</taxon>
        <taxon>Cyanophyceae</taxon>
        <taxon>Oscillatoriophycideae</taxon>
        <taxon>Chroococcales</taxon>
        <taxon>Aphanothecaceae</taxon>
        <taxon>Aphanothece</taxon>
    </lineage>
</organism>
<evidence type="ECO:0000256" key="11">
    <source>
        <dbReference type="SAM" id="Phobius"/>
    </source>
</evidence>
<keyword evidence="8" id="KW-0406">Ion transport</keyword>
<evidence type="ECO:0000256" key="8">
    <source>
        <dbReference type="ARBA" id="ARBA00023065"/>
    </source>
</evidence>
<dbReference type="RefSeq" id="WP_106219519.1">
    <property type="nucleotide sequence ID" value="NZ_PVWP01000001.1"/>
</dbReference>
<dbReference type="EMBL" id="PVWP01000001">
    <property type="protein sequence ID" value="PSB39325.1"/>
    <property type="molecule type" value="Genomic_DNA"/>
</dbReference>
<keyword evidence="5" id="KW-0851">Voltage-gated channel</keyword>
<evidence type="ECO:0000256" key="5">
    <source>
        <dbReference type="ARBA" id="ARBA00022882"/>
    </source>
</evidence>
<keyword evidence="6" id="KW-0630">Potassium</keyword>
<dbReference type="PANTHER" id="PTHR11767:SF105">
    <property type="entry name" value="INWARD RECTIFIER POTASSIUM CHANNEL C-TERMINAL DOMAIN-CONTAINING PROTEIN"/>
    <property type="match status" value="1"/>
</dbReference>
<reference evidence="13 14" key="1">
    <citation type="submission" date="2018-02" db="EMBL/GenBank/DDBJ databases">
        <authorList>
            <person name="Moore K."/>
            <person name="Momper L."/>
        </authorList>
    </citation>
    <scope>NUCLEOTIDE SEQUENCE [LARGE SCALE GENOMIC DNA]</scope>
    <source>
        <strain evidence="13 14">CCALA 015</strain>
    </source>
</reference>
<comment type="subcellular location">
    <subcellularLocation>
        <location evidence="1">Membrane</location>
        <topology evidence="1">Multi-pass membrane protein</topology>
    </subcellularLocation>
</comment>
<dbReference type="Proteomes" id="UP000238218">
    <property type="component" value="Unassembled WGS sequence"/>
</dbReference>
<dbReference type="Pfam" id="PF17655">
    <property type="entry name" value="IRK_C"/>
    <property type="match status" value="1"/>
</dbReference>
<keyword evidence="14" id="KW-1185">Reference proteome</keyword>
<dbReference type="Gene3D" id="2.60.40.1400">
    <property type="entry name" value="G protein-activated inward rectifier potassium channel 1"/>
    <property type="match status" value="1"/>
</dbReference>
<evidence type="ECO:0000256" key="3">
    <source>
        <dbReference type="ARBA" id="ARBA00022538"/>
    </source>
</evidence>